<accession>A0ABW2KYQ4</accession>
<reference evidence="12" key="1">
    <citation type="journal article" date="2019" name="Int. J. Syst. Evol. Microbiol.">
        <title>The Global Catalogue of Microorganisms (GCM) 10K type strain sequencing project: providing services to taxonomists for standard genome sequencing and annotation.</title>
        <authorList>
            <consortium name="The Broad Institute Genomics Platform"/>
            <consortium name="The Broad Institute Genome Sequencing Center for Infectious Disease"/>
            <person name="Wu L."/>
            <person name="Ma J."/>
        </authorList>
    </citation>
    <scope>NUCLEOTIDE SEQUENCE [LARGE SCALE GENOMIC DNA]</scope>
    <source>
        <strain evidence="12">CGMCC 1.16275</strain>
    </source>
</reference>
<evidence type="ECO:0000256" key="10">
    <source>
        <dbReference type="ARBA" id="ARBA00032441"/>
    </source>
</evidence>
<keyword evidence="12" id="KW-1185">Reference proteome</keyword>
<name>A0ABW2KYQ4_9PROT</name>
<keyword evidence="9" id="KW-0460">Magnesium</keyword>
<keyword evidence="7" id="KW-0547">Nucleotide-binding</keyword>
<gene>
    <name evidence="11" type="primary">tsaE</name>
    <name evidence="11" type="ORF">ACFQPS_15480</name>
</gene>
<sequence length="155" mass="16719">MIPDLRIDLPDEAATARLAAALGDLLRPGDTVCLYGGLGAGKTAFSRALIRSLSGNPEEEVPSPTFTLVQVYPLPRFDLWHFDLYRLSGPEEVAELGWEEAQAGGCALVEWPERLGDLLPADRLDLTLTVTGPESRTATLAGSPSWTPRLESLSC</sequence>
<comment type="similarity">
    <text evidence="2">Belongs to the TsaE family.</text>
</comment>
<dbReference type="PANTHER" id="PTHR33540">
    <property type="entry name" value="TRNA THREONYLCARBAMOYLADENOSINE BIOSYNTHESIS PROTEIN TSAE"/>
    <property type="match status" value="1"/>
</dbReference>
<evidence type="ECO:0000256" key="1">
    <source>
        <dbReference type="ARBA" id="ARBA00004496"/>
    </source>
</evidence>
<evidence type="ECO:0000256" key="5">
    <source>
        <dbReference type="ARBA" id="ARBA00022694"/>
    </source>
</evidence>
<keyword evidence="6" id="KW-0479">Metal-binding</keyword>
<evidence type="ECO:0000256" key="4">
    <source>
        <dbReference type="ARBA" id="ARBA00022490"/>
    </source>
</evidence>
<dbReference type="Pfam" id="PF02367">
    <property type="entry name" value="TsaE"/>
    <property type="match status" value="1"/>
</dbReference>
<dbReference type="EMBL" id="JBHTCM010000018">
    <property type="protein sequence ID" value="MFC7334569.1"/>
    <property type="molecule type" value="Genomic_DNA"/>
</dbReference>
<keyword evidence="4" id="KW-0963">Cytoplasm</keyword>
<keyword evidence="8" id="KW-0067">ATP-binding</keyword>
<evidence type="ECO:0000256" key="7">
    <source>
        <dbReference type="ARBA" id="ARBA00022741"/>
    </source>
</evidence>
<evidence type="ECO:0000313" key="11">
    <source>
        <dbReference type="EMBL" id="MFC7334569.1"/>
    </source>
</evidence>
<dbReference type="Proteomes" id="UP001596456">
    <property type="component" value="Unassembled WGS sequence"/>
</dbReference>
<dbReference type="NCBIfam" id="TIGR00150">
    <property type="entry name" value="T6A_YjeE"/>
    <property type="match status" value="1"/>
</dbReference>
<evidence type="ECO:0000256" key="3">
    <source>
        <dbReference type="ARBA" id="ARBA00019010"/>
    </source>
</evidence>
<dbReference type="SUPFAM" id="SSF52540">
    <property type="entry name" value="P-loop containing nucleoside triphosphate hydrolases"/>
    <property type="match status" value="1"/>
</dbReference>
<evidence type="ECO:0000256" key="8">
    <source>
        <dbReference type="ARBA" id="ARBA00022840"/>
    </source>
</evidence>
<evidence type="ECO:0000256" key="2">
    <source>
        <dbReference type="ARBA" id="ARBA00007599"/>
    </source>
</evidence>
<dbReference type="RefSeq" id="WP_377360123.1">
    <property type="nucleotide sequence ID" value="NZ_JBHTCM010000018.1"/>
</dbReference>
<protein>
    <recommendedName>
        <fullName evidence="3">tRNA threonylcarbamoyladenosine biosynthesis protein TsaE</fullName>
    </recommendedName>
    <alternativeName>
        <fullName evidence="10">t(6)A37 threonylcarbamoyladenosine biosynthesis protein TsaE</fullName>
    </alternativeName>
</protein>
<evidence type="ECO:0000256" key="9">
    <source>
        <dbReference type="ARBA" id="ARBA00022842"/>
    </source>
</evidence>
<comment type="caution">
    <text evidence="11">The sequence shown here is derived from an EMBL/GenBank/DDBJ whole genome shotgun (WGS) entry which is preliminary data.</text>
</comment>
<dbReference type="Gene3D" id="3.40.50.300">
    <property type="entry name" value="P-loop containing nucleotide triphosphate hydrolases"/>
    <property type="match status" value="1"/>
</dbReference>
<comment type="subcellular location">
    <subcellularLocation>
        <location evidence="1">Cytoplasm</location>
    </subcellularLocation>
</comment>
<evidence type="ECO:0000256" key="6">
    <source>
        <dbReference type="ARBA" id="ARBA00022723"/>
    </source>
</evidence>
<dbReference type="InterPro" id="IPR027417">
    <property type="entry name" value="P-loop_NTPase"/>
</dbReference>
<keyword evidence="5" id="KW-0819">tRNA processing</keyword>
<dbReference type="PANTHER" id="PTHR33540:SF2">
    <property type="entry name" value="TRNA THREONYLCARBAMOYLADENOSINE BIOSYNTHESIS PROTEIN TSAE"/>
    <property type="match status" value="1"/>
</dbReference>
<evidence type="ECO:0000313" key="12">
    <source>
        <dbReference type="Proteomes" id="UP001596456"/>
    </source>
</evidence>
<dbReference type="InterPro" id="IPR003442">
    <property type="entry name" value="T6A_TsaE"/>
</dbReference>
<proteinExistence type="inferred from homology"/>
<organism evidence="11 12">
    <name type="scientific">Rhodocista pekingensis</name>
    <dbReference type="NCBI Taxonomy" id="201185"/>
    <lineage>
        <taxon>Bacteria</taxon>
        <taxon>Pseudomonadati</taxon>
        <taxon>Pseudomonadota</taxon>
        <taxon>Alphaproteobacteria</taxon>
        <taxon>Rhodospirillales</taxon>
        <taxon>Azospirillaceae</taxon>
        <taxon>Rhodocista</taxon>
    </lineage>
</organism>